<keyword evidence="1" id="KW-0812">Transmembrane</keyword>
<reference evidence="3" key="1">
    <citation type="submission" date="2022-08" db="UniProtKB">
        <authorList>
            <consortium name="EnsemblMetazoa"/>
        </authorList>
    </citation>
    <scope>IDENTIFICATION</scope>
    <source>
        <strain evidence="3">05x7-T-G4-1.051#20</strain>
    </source>
</reference>
<keyword evidence="1" id="KW-0472">Membrane</keyword>
<dbReference type="OrthoDB" id="10063099at2759"/>
<dbReference type="SUPFAM" id="SSF51197">
    <property type="entry name" value="Clavaminate synthase-like"/>
    <property type="match status" value="1"/>
</dbReference>
<evidence type="ECO:0000259" key="2">
    <source>
        <dbReference type="Pfam" id="PF13621"/>
    </source>
</evidence>
<accession>A0A8W8K414</accession>
<evidence type="ECO:0000313" key="3">
    <source>
        <dbReference type="EnsemblMetazoa" id="G22338.2:cds"/>
    </source>
</evidence>
<sequence length="379" mass="43300">MNSATLLTRRQQGSVCHNDMSEIKENGVEATFKNSSKEEDPKVRFKRLYKKAMEMGVSEEDFNKINAIKEIKEAVKTEKYGWVSKLRSVCLKFFILLLLLTSSVIAIFVFQWPVQNTTLVRLWFLFSGSEAGSERVEVCAVDAVDYMAEVFRPPTSCDFCRNVTLVEKLEHVSPEHFEKVYAYSSVPVVITDGTRNWTASKVFSYEFFKTLYSKGSPALQNVEENCQFFPYKTNFSSLEEVFDMDTDRALMKDGSPPWYIGWSNCDLSAANTLRTHYKRPYFLPPVAESSKTDWIFMGSPGYGAHMHIDAVEHPSWQAQITGTKLWTLEPPPECYFQCPKTVQVVVKPGEIIVLDTNRWYHSTLNVGTDISITIGSEYD</sequence>
<dbReference type="EnsemblMetazoa" id="G22338.3">
    <property type="protein sequence ID" value="G22338.3:cds"/>
    <property type="gene ID" value="G22338"/>
</dbReference>
<dbReference type="Pfam" id="PF13621">
    <property type="entry name" value="Cupin_8"/>
    <property type="match status" value="1"/>
</dbReference>
<dbReference type="PANTHER" id="PTHR12480">
    <property type="entry name" value="ARGININE DEMETHYLASE AND LYSYL-HYDROXYLASE JMJD"/>
    <property type="match status" value="1"/>
</dbReference>
<organism evidence="3 4">
    <name type="scientific">Magallana gigas</name>
    <name type="common">Pacific oyster</name>
    <name type="synonym">Crassostrea gigas</name>
    <dbReference type="NCBI Taxonomy" id="29159"/>
    <lineage>
        <taxon>Eukaryota</taxon>
        <taxon>Metazoa</taxon>
        <taxon>Spiralia</taxon>
        <taxon>Lophotrochozoa</taxon>
        <taxon>Mollusca</taxon>
        <taxon>Bivalvia</taxon>
        <taxon>Autobranchia</taxon>
        <taxon>Pteriomorphia</taxon>
        <taxon>Ostreida</taxon>
        <taxon>Ostreoidea</taxon>
        <taxon>Ostreidae</taxon>
        <taxon>Magallana</taxon>
    </lineage>
</organism>
<evidence type="ECO:0000256" key="1">
    <source>
        <dbReference type="SAM" id="Phobius"/>
    </source>
</evidence>
<dbReference type="PANTHER" id="PTHR12480:SF19">
    <property type="entry name" value="CUPIN-LIKE DOMAIN-CONTAINING PROTEIN"/>
    <property type="match status" value="1"/>
</dbReference>
<dbReference type="OMA" id="YCGWSNC"/>
<keyword evidence="4" id="KW-1185">Reference proteome</keyword>
<dbReference type="GO" id="GO:0016706">
    <property type="term" value="F:2-oxoglutarate-dependent dioxygenase activity"/>
    <property type="evidence" value="ECO:0007669"/>
    <property type="project" value="TreeGrafter"/>
</dbReference>
<dbReference type="Proteomes" id="UP000005408">
    <property type="component" value="Unassembled WGS sequence"/>
</dbReference>
<dbReference type="EnsemblMetazoa" id="G22338.2">
    <property type="protein sequence ID" value="G22338.2:cds"/>
    <property type="gene ID" value="G22338"/>
</dbReference>
<name>A0A8W8K414_MAGGI</name>
<dbReference type="InterPro" id="IPR050910">
    <property type="entry name" value="JMJD6_ArgDemeth/LysHydrox"/>
</dbReference>
<dbReference type="AlphaFoldDB" id="A0A8W8K414"/>
<proteinExistence type="predicted"/>
<evidence type="ECO:0000313" key="4">
    <source>
        <dbReference type="Proteomes" id="UP000005408"/>
    </source>
</evidence>
<protein>
    <recommendedName>
        <fullName evidence="2">Cupin-like domain-containing protein</fullName>
    </recommendedName>
</protein>
<feature type="transmembrane region" description="Helical" evidence="1">
    <location>
        <begin position="89"/>
        <end position="112"/>
    </location>
</feature>
<dbReference type="InterPro" id="IPR041667">
    <property type="entry name" value="Cupin_8"/>
</dbReference>
<keyword evidence="1" id="KW-1133">Transmembrane helix</keyword>
<dbReference type="Gene3D" id="2.60.120.650">
    <property type="entry name" value="Cupin"/>
    <property type="match status" value="1"/>
</dbReference>
<feature type="domain" description="Cupin-like" evidence="2">
    <location>
        <begin position="175"/>
        <end position="333"/>
    </location>
</feature>